<dbReference type="Proteomes" id="UP000315751">
    <property type="component" value="Unassembled WGS sequence"/>
</dbReference>
<name>A0A560GRQ2_9PROT</name>
<gene>
    <name evidence="2" type="ORF">FBZ90_1172</name>
</gene>
<comment type="caution">
    <text evidence="2">The sequence shown here is derived from an EMBL/GenBank/DDBJ whole genome shotgun (WGS) entry which is preliminary data.</text>
</comment>
<dbReference type="Gene3D" id="3.30.930.30">
    <property type="match status" value="1"/>
</dbReference>
<dbReference type="CDD" id="cd17242">
    <property type="entry name" value="MobM_relaxase"/>
    <property type="match status" value="1"/>
</dbReference>
<organism evidence="2 3">
    <name type="scientific">Nitrospirillum amazonense</name>
    <dbReference type="NCBI Taxonomy" id="28077"/>
    <lineage>
        <taxon>Bacteria</taxon>
        <taxon>Pseudomonadati</taxon>
        <taxon>Pseudomonadota</taxon>
        <taxon>Alphaproteobacteria</taxon>
        <taxon>Rhodospirillales</taxon>
        <taxon>Azospirillaceae</taxon>
        <taxon>Nitrospirillum</taxon>
    </lineage>
</organism>
<protein>
    <submittedName>
        <fullName evidence="2">Plasmid recombination enzyme</fullName>
    </submittedName>
</protein>
<keyword evidence="1" id="KW-0175">Coiled coil</keyword>
<dbReference type="GO" id="GO:0003677">
    <property type="term" value="F:DNA binding"/>
    <property type="evidence" value="ECO:0007669"/>
    <property type="project" value="InterPro"/>
</dbReference>
<sequence>MSGPQFIHLETHARARSKLAGKDATRPIDEIIREAAREPSHSSHVVNPLSPEVLFHTLDELRGELTKRVDDAEIIRGRKIRRDSRVMVSVICSHPTPMSVIDENILCEWIKSSIDWAKHWGENNSLDLYTVVIHGDEKQPHLHMYLLPRAEDGMEADKCHPGKAAKALILAQARAEGNDWKAATRRANRAYTIAMRAFQDSYYKDVSLPMGMTRLGPRRNRLSRSDWAATKARAERLAEVLRSAQNLLDREADNRDKAAELDSREAALKLEAATVAGQVLRLGEARQQYETACQAIKLALAAMADHLDADYVERLRQFIDPKRNLAELAVDLEVTSPHVV</sequence>
<dbReference type="EMBL" id="VITR01000017">
    <property type="protein sequence ID" value="TWB36441.1"/>
    <property type="molecule type" value="Genomic_DNA"/>
</dbReference>
<keyword evidence="3" id="KW-1185">Reference proteome</keyword>
<dbReference type="RefSeq" id="WP_145735376.1">
    <property type="nucleotide sequence ID" value="NZ_VITR01000017.1"/>
</dbReference>
<feature type="coiled-coil region" evidence="1">
    <location>
        <begin position="234"/>
        <end position="261"/>
    </location>
</feature>
<dbReference type="InterPro" id="IPR001668">
    <property type="entry name" value="Mob_Pre"/>
</dbReference>
<dbReference type="Pfam" id="PF01076">
    <property type="entry name" value="Mob_Pre"/>
    <property type="match status" value="1"/>
</dbReference>
<reference evidence="2 3" key="1">
    <citation type="submission" date="2019-06" db="EMBL/GenBank/DDBJ databases">
        <title>Genomic Encyclopedia of Type Strains, Phase IV (KMG-V): Genome sequencing to study the core and pangenomes of soil and plant-associated prokaryotes.</title>
        <authorList>
            <person name="Whitman W."/>
        </authorList>
    </citation>
    <scope>NUCLEOTIDE SEQUENCE [LARGE SCALE GENOMIC DNA]</scope>
    <source>
        <strain evidence="2 3">BR 11622</strain>
    </source>
</reference>
<evidence type="ECO:0000313" key="3">
    <source>
        <dbReference type="Proteomes" id="UP000315751"/>
    </source>
</evidence>
<evidence type="ECO:0000313" key="2">
    <source>
        <dbReference type="EMBL" id="TWB36441.1"/>
    </source>
</evidence>
<accession>A0A560GRQ2</accession>
<dbReference type="OrthoDB" id="6183171at2"/>
<dbReference type="GO" id="GO:0006310">
    <property type="term" value="P:DNA recombination"/>
    <property type="evidence" value="ECO:0007669"/>
    <property type="project" value="InterPro"/>
</dbReference>
<proteinExistence type="predicted"/>
<dbReference type="AlphaFoldDB" id="A0A560GRQ2"/>
<evidence type="ECO:0000256" key="1">
    <source>
        <dbReference type="SAM" id="Coils"/>
    </source>
</evidence>